<dbReference type="GO" id="GO:0043041">
    <property type="term" value="P:amino acid activation for nonribosomal peptide biosynthetic process"/>
    <property type="evidence" value="ECO:0007669"/>
    <property type="project" value="TreeGrafter"/>
</dbReference>
<dbReference type="GO" id="GO:0005737">
    <property type="term" value="C:cytoplasm"/>
    <property type="evidence" value="ECO:0007669"/>
    <property type="project" value="TreeGrafter"/>
</dbReference>
<dbReference type="Gene3D" id="1.10.1200.10">
    <property type="entry name" value="ACP-like"/>
    <property type="match status" value="1"/>
</dbReference>
<dbReference type="InterPro" id="IPR036736">
    <property type="entry name" value="ACP-like_sf"/>
</dbReference>
<dbReference type="InterPro" id="IPR045851">
    <property type="entry name" value="AMP-bd_C_sf"/>
</dbReference>
<reference evidence="2" key="1">
    <citation type="submission" date="2021-02" db="EMBL/GenBank/DDBJ databases">
        <authorList>
            <person name="Nowell W R."/>
        </authorList>
    </citation>
    <scope>NUCLEOTIDE SEQUENCE</scope>
</reference>
<dbReference type="Gene3D" id="3.30.300.30">
    <property type="match status" value="1"/>
</dbReference>
<dbReference type="SUPFAM" id="SSF56801">
    <property type="entry name" value="Acetyl-CoA synthetase-like"/>
    <property type="match status" value="1"/>
</dbReference>
<dbReference type="InterPro" id="IPR023213">
    <property type="entry name" value="CAT-like_dom_sf"/>
</dbReference>
<feature type="domain" description="Carrier" evidence="1">
    <location>
        <begin position="46"/>
        <end position="126"/>
    </location>
</feature>
<dbReference type="Gene3D" id="3.30.559.10">
    <property type="entry name" value="Chloramphenicol acetyltransferase-like domain"/>
    <property type="match status" value="1"/>
</dbReference>
<name>A0A820KJP4_9BILA</name>
<dbReference type="GO" id="GO:0031177">
    <property type="term" value="F:phosphopantetheine binding"/>
    <property type="evidence" value="ECO:0007669"/>
    <property type="project" value="TreeGrafter"/>
</dbReference>
<comment type="caution">
    <text evidence="2">The sequence shown here is derived from an EMBL/GenBank/DDBJ whole genome shotgun (WGS) entry which is preliminary data.</text>
</comment>
<evidence type="ECO:0000313" key="2">
    <source>
        <dbReference type="EMBL" id="CAF4342835.1"/>
    </source>
</evidence>
<accession>A0A820KJP4</accession>
<dbReference type="PANTHER" id="PTHR45527">
    <property type="entry name" value="NONRIBOSOMAL PEPTIDE SYNTHETASE"/>
    <property type="match status" value="1"/>
</dbReference>
<dbReference type="PROSITE" id="PS50075">
    <property type="entry name" value="CARRIER"/>
    <property type="match status" value="1"/>
</dbReference>
<gene>
    <name evidence="2" type="ORF">KXQ929_LOCUS47816</name>
</gene>
<dbReference type="GO" id="GO:0044550">
    <property type="term" value="P:secondary metabolite biosynthetic process"/>
    <property type="evidence" value="ECO:0007669"/>
    <property type="project" value="TreeGrafter"/>
</dbReference>
<evidence type="ECO:0000259" key="1">
    <source>
        <dbReference type="PROSITE" id="PS50075"/>
    </source>
</evidence>
<dbReference type="InterPro" id="IPR009081">
    <property type="entry name" value="PP-bd_ACP"/>
</dbReference>
<protein>
    <recommendedName>
        <fullName evidence="1">Carrier domain-containing protein</fullName>
    </recommendedName>
</protein>
<dbReference type="Pfam" id="PF00550">
    <property type="entry name" value="PP-binding"/>
    <property type="match status" value="1"/>
</dbReference>
<evidence type="ECO:0000313" key="3">
    <source>
        <dbReference type="Proteomes" id="UP000663868"/>
    </source>
</evidence>
<proteinExistence type="predicted"/>
<feature type="non-terminal residue" evidence="2">
    <location>
        <position position="1"/>
    </location>
</feature>
<dbReference type="PANTHER" id="PTHR45527:SF1">
    <property type="entry name" value="FATTY ACID SYNTHASE"/>
    <property type="match status" value="1"/>
</dbReference>
<dbReference type="Proteomes" id="UP000663868">
    <property type="component" value="Unassembled WGS sequence"/>
</dbReference>
<dbReference type="SUPFAM" id="SSF52777">
    <property type="entry name" value="CoA-dependent acyltransferases"/>
    <property type="match status" value="1"/>
</dbReference>
<dbReference type="EMBL" id="CAJOBB010017809">
    <property type="protein sequence ID" value="CAF4342835.1"/>
    <property type="molecule type" value="Genomic_DNA"/>
</dbReference>
<dbReference type="SUPFAM" id="SSF47336">
    <property type="entry name" value="ACP-like"/>
    <property type="match status" value="1"/>
</dbReference>
<dbReference type="AlphaFoldDB" id="A0A820KJP4"/>
<sequence>MIPSFFIILDKLPLNQNGKVDRKQLPSPTFTDLSSNQLKHNNELLHPTNDIEVNIHRIWCEIFKQNQISTDTNIFSIGGHSLLMMELYHRYKIEFHLEQKQNSLSISNLFQLPTITHHAQLIQQSINTIITLDNYPWSLLHLIQARASFAQERIYLDEQIRFSSNETIMNNMYAIPLLYRISTMNDHVSITRLCHALQSVIKKHSILRTALYLDTNGVIMQDASLLSNAFETHTFSVINISNEE</sequence>
<organism evidence="2 3">
    <name type="scientific">Adineta steineri</name>
    <dbReference type="NCBI Taxonomy" id="433720"/>
    <lineage>
        <taxon>Eukaryota</taxon>
        <taxon>Metazoa</taxon>
        <taxon>Spiralia</taxon>
        <taxon>Gnathifera</taxon>
        <taxon>Rotifera</taxon>
        <taxon>Eurotatoria</taxon>
        <taxon>Bdelloidea</taxon>
        <taxon>Adinetida</taxon>
        <taxon>Adinetidae</taxon>
        <taxon>Adineta</taxon>
    </lineage>
</organism>